<evidence type="ECO:0000256" key="2">
    <source>
        <dbReference type="ARBA" id="ARBA00022840"/>
    </source>
</evidence>
<reference evidence="3" key="1">
    <citation type="journal article" date="2017" name="Nature">
        <title>The sunflower genome provides insights into oil metabolism, flowering and Asterid evolution.</title>
        <authorList>
            <person name="Badouin H."/>
            <person name="Gouzy J."/>
            <person name="Grassa C.J."/>
            <person name="Murat F."/>
            <person name="Staton S.E."/>
            <person name="Cottret L."/>
            <person name="Lelandais-Briere C."/>
            <person name="Owens G.L."/>
            <person name="Carrere S."/>
            <person name="Mayjonade B."/>
            <person name="Legrand L."/>
            <person name="Gill N."/>
            <person name="Kane N.C."/>
            <person name="Bowers J.E."/>
            <person name="Hubner S."/>
            <person name="Bellec A."/>
            <person name="Berard A."/>
            <person name="Berges H."/>
            <person name="Blanchet N."/>
            <person name="Boniface M.C."/>
            <person name="Brunel D."/>
            <person name="Catrice O."/>
            <person name="Chaidir N."/>
            <person name="Claudel C."/>
            <person name="Donnadieu C."/>
            <person name="Faraut T."/>
            <person name="Fievet G."/>
            <person name="Helmstetter N."/>
            <person name="King M."/>
            <person name="Knapp S.J."/>
            <person name="Lai Z."/>
            <person name="Le Paslier M.C."/>
            <person name="Lippi Y."/>
            <person name="Lorenzon L."/>
            <person name="Mandel J.R."/>
            <person name="Marage G."/>
            <person name="Marchand G."/>
            <person name="Marquand E."/>
            <person name="Bret-Mestries E."/>
            <person name="Morien E."/>
            <person name="Nambeesan S."/>
            <person name="Nguyen T."/>
            <person name="Pegot-Espagnet P."/>
            <person name="Pouilly N."/>
            <person name="Raftis F."/>
            <person name="Sallet E."/>
            <person name="Schiex T."/>
            <person name="Thomas J."/>
            <person name="Vandecasteele C."/>
            <person name="Vares D."/>
            <person name="Vear F."/>
            <person name="Vautrin S."/>
            <person name="Crespi M."/>
            <person name="Mangin B."/>
            <person name="Burke J.M."/>
            <person name="Salse J."/>
            <person name="Munos S."/>
            <person name="Vincourt P."/>
            <person name="Rieseberg L.H."/>
            <person name="Langlade N.B."/>
        </authorList>
    </citation>
    <scope>NUCLEOTIDE SEQUENCE</scope>
    <source>
        <tissue evidence="3">Leaves</tissue>
    </source>
</reference>
<keyword evidence="4" id="KW-1185">Reference proteome</keyword>
<dbReference type="Gene3D" id="2.60.34.10">
    <property type="entry name" value="Substrate Binding Domain Of DNAk, Chain A, domain 1"/>
    <property type="match status" value="1"/>
</dbReference>
<dbReference type="PANTHER" id="PTHR19375">
    <property type="entry name" value="HEAT SHOCK PROTEIN 70KDA"/>
    <property type="match status" value="1"/>
</dbReference>
<protein>
    <submittedName>
        <fullName evidence="3">Heat shock protein 70 family</fullName>
    </submittedName>
</protein>
<organism evidence="3 4">
    <name type="scientific">Helianthus annuus</name>
    <name type="common">Common sunflower</name>
    <dbReference type="NCBI Taxonomy" id="4232"/>
    <lineage>
        <taxon>Eukaryota</taxon>
        <taxon>Viridiplantae</taxon>
        <taxon>Streptophyta</taxon>
        <taxon>Embryophyta</taxon>
        <taxon>Tracheophyta</taxon>
        <taxon>Spermatophyta</taxon>
        <taxon>Magnoliopsida</taxon>
        <taxon>eudicotyledons</taxon>
        <taxon>Gunneridae</taxon>
        <taxon>Pentapetalae</taxon>
        <taxon>asterids</taxon>
        <taxon>campanulids</taxon>
        <taxon>Asterales</taxon>
        <taxon>Asteraceae</taxon>
        <taxon>Asteroideae</taxon>
        <taxon>Heliantheae alliance</taxon>
        <taxon>Heliantheae</taxon>
        <taxon>Helianthus</taxon>
    </lineage>
</organism>
<name>A0A9K3N3A5_HELAN</name>
<dbReference type="InterPro" id="IPR029047">
    <property type="entry name" value="HSP70_peptide-bd_sf"/>
</dbReference>
<proteinExistence type="predicted"/>
<evidence type="ECO:0000313" key="3">
    <source>
        <dbReference type="EMBL" id="KAF5785569.1"/>
    </source>
</evidence>
<dbReference type="EMBL" id="MNCJ02000325">
    <property type="protein sequence ID" value="KAF5785569.1"/>
    <property type="molecule type" value="Genomic_DNA"/>
</dbReference>
<dbReference type="Proteomes" id="UP000215914">
    <property type="component" value="Unassembled WGS sequence"/>
</dbReference>
<sequence length="104" mass="11544">MVGGRLERGHMDIIIPRNTSIPIDKKKIYPHNSISVDILVYQGESNKVKDNILLGKFKLCGLMLDSNGRSPLEVWFNIDANGILHVSAQELSTGQRKSISIAKT</sequence>
<evidence type="ECO:0000256" key="1">
    <source>
        <dbReference type="ARBA" id="ARBA00022741"/>
    </source>
</evidence>
<dbReference type="SUPFAM" id="SSF100920">
    <property type="entry name" value="Heat shock protein 70kD (HSP70), peptide-binding domain"/>
    <property type="match status" value="1"/>
</dbReference>
<dbReference type="Gramene" id="mRNA:HanXRQr2_Chr10g0430141">
    <property type="protein sequence ID" value="CDS:HanXRQr2_Chr10g0430141.1"/>
    <property type="gene ID" value="HanXRQr2_Chr10g0430141"/>
</dbReference>
<dbReference type="GO" id="GO:0140662">
    <property type="term" value="F:ATP-dependent protein folding chaperone"/>
    <property type="evidence" value="ECO:0007669"/>
    <property type="project" value="InterPro"/>
</dbReference>
<dbReference type="AlphaFoldDB" id="A0A9K3N3A5"/>
<dbReference type="Pfam" id="PF00012">
    <property type="entry name" value="HSP70"/>
    <property type="match status" value="1"/>
</dbReference>
<keyword evidence="3" id="KW-0346">Stress response</keyword>
<dbReference type="InterPro" id="IPR013126">
    <property type="entry name" value="Hsp_70_fam"/>
</dbReference>
<evidence type="ECO:0000313" key="4">
    <source>
        <dbReference type="Proteomes" id="UP000215914"/>
    </source>
</evidence>
<keyword evidence="1" id="KW-0547">Nucleotide-binding</keyword>
<comment type="caution">
    <text evidence="3">The sequence shown here is derived from an EMBL/GenBank/DDBJ whole genome shotgun (WGS) entry which is preliminary data.</text>
</comment>
<gene>
    <name evidence="3" type="ORF">HanXRQr2_Chr10g0430141</name>
</gene>
<reference evidence="3" key="2">
    <citation type="submission" date="2020-06" db="EMBL/GenBank/DDBJ databases">
        <title>Helianthus annuus Genome sequencing and assembly Release 2.</title>
        <authorList>
            <person name="Gouzy J."/>
            <person name="Langlade N."/>
            <person name="Munos S."/>
        </authorList>
    </citation>
    <scope>NUCLEOTIDE SEQUENCE</scope>
    <source>
        <tissue evidence="3">Leaves</tissue>
    </source>
</reference>
<keyword evidence="2" id="KW-0067">ATP-binding</keyword>
<accession>A0A9K3N3A5</accession>
<dbReference type="GO" id="GO:0005524">
    <property type="term" value="F:ATP binding"/>
    <property type="evidence" value="ECO:0007669"/>
    <property type="project" value="UniProtKB-KW"/>
</dbReference>